<evidence type="ECO:0000313" key="8">
    <source>
        <dbReference type="EMBL" id="OGY30142.1"/>
    </source>
</evidence>
<dbReference type="InterPro" id="IPR052203">
    <property type="entry name" value="GHMP_Kinase-Related"/>
</dbReference>
<dbReference type="PANTHER" id="PTHR32463">
    <property type="entry name" value="L-FUCOSE KINASE"/>
    <property type="match status" value="1"/>
</dbReference>
<sequence>MILARAPLRICLGGGGTDLPFYCLEHTGYLLTSAIDKYIYLSLSPSLSGKTSLRHEEIEDVASVEDLSHGIVRETLKYFGVKDALNITISSSVPSGTGMGSSSTLTVALIKALLQHKNQQHKYGAYDIAQTAYHIERVILGEEGGKQDQFISSYGGIIEMILEKDGSVKINTLNLPKKTLSKMESNLALFYLGSSRKSSDIQVQVSKEAKIKHLHDIKRLGQELKDSLVKGHVDDLGNNWHEHWLAKKQLTKSISTSEIDHHYDFGLKNGALGGKLIGAGGGGFLIFYTKDKEKLIALMERKGLKYLKFSFSPAGAEIFYKD</sequence>
<keyword evidence="3" id="KW-0418">Kinase</keyword>
<dbReference type="PIRSF" id="PIRSF036406">
    <property type="entry name" value="Hept_kin"/>
    <property type="match status" value="1"/>
</dbReference>
<dbReference type="InterPro" id="IPR001174">
    <property type="entry name" value="HddA/FKP"/>
</dbReference>
<proteinExistence type="inferred from homology"/>
<gene>
    <name evidence="8" type="ORF">A3J50_04280</name>
</gene>
<keyword evidence="2" id="KW-0547">Nucleotide-binding</keyword>
<dbReference type="PRINTS" id="PR00960">
    <property type="entry name" value="LMBPPROTEIN"/>
</dbReference>
<feature type="domain" description="GHMP kinase C-terminal" evidence="7">
    <location>
        <begin position="228"/>
        <end position="295"/>
    </location>
</feature>
<protein>
    <recommendedName>
        <fullName evidence="10">Galactokinase</fullName>
    </recommendedName>
</protein>
<dbReference type="SUPFAM" id="SSF54211">
    <property type="entry name" value="Ribosomal protein S5 domain 2-like"/>
    <property type="match status" value="1"/>
</dbReference>
<feature type="domain" description="GHMP kinase N-terminal" evidence="6">
    <location>
        <begin position="71"/>
        <end position="156"/>
    </location>
</feature>
<dbReference type="InterPro" id="IPR013750">
    <property type="entry name" value="GHMP_kinase_C_dom"/>
</dbReference>
<accession>A0A1G1WQX2</accession>
<comment type="similarity">
    <text evidence="5">Belongs to the GHMP kinase family.</text>
</comment>
<dbReference type="InterPro" id="IPR020568">
    <property type="entry name" value="Ribosomal_Su5_D2-typ_SF"/>
</dbReference>
<dbReference type="InterPro" id="IPR036554">
    <property type="entry name" value="GHMP_kinase_C_sf"/>
</dbReference>
<evidence type="ECO:0000256" key="5">
    <source>
        <dbReference type="ARBA" id="ARBA00038121"/>
    </source>
</evidence>
<evidence type="ECO:0000256" key="3">
    <source>
        <dbReference type="ARBA" id="ARBA00022777"/>
    </source>
</evidence>
<dbReference type="InterPro" id="IPR014606">
    <property type="entry name" value="Heptose_7-P_kinase"/>
</dbReference>
<keyword evidence="1" id="KW-0808">Transferase</keyword>
<dbReference type="Pfam" id="PF08544">
    <property type="entry name" value="GHMP_kinases_C"/>
    <property type="match status" value="1"/>
</dbReference>
<dbReference type="GO" id="GO:0005524">
    <property type="term" value="F:ATP binding"/>
    <property type="evidence" value="ECO:0007669"/>
    <property type="project" value="UniProtKB-KW"/>
</dbReference>
<reference evidence="8 9" key="1">
    <citation type="journal article" date="2016" name="Nat. Commun.">
        <title>Thousands of microbial genomes shed light on interconnected biogeochemical processes in an aquifer system.</title>
        <authorList>
            <person name="Anantharaman K."/>
            <person name="Brown C.T."/>
            <person name="Hug L.A."/>
            <person name="Sharon I."/>
            <person name="Castelle C.J."/>
            <person name="Probst A.J."/>
            <person name="Thomas B.C."/>
            <person name="Singh A."/>
            <person name="Wilkins M.J."/>
            <person name="Karaoz U."/>
            <person name="Brodie E.L."/>
            <person name="Williams K.H."/>
            <person name="Hubbard S.S."/>
            <person name="Banfield J.F."/>
        </authorList>
    </citation>
    <scope>NUCLEOTIDE SEQUENCE [LARGE SCALE GENOMIC DNA]</scope>
</reference>
<dbReference type="SUPFAM" id="SSF55060">
    <property type="entry name" value="GHMP Kinase, C-terminal domain"/>
    <property type="match status" value="1"/>
</dbReference>
<dbReference type="Pfam" id="PF00288">
    <property type="entry name" value="GHMP_kinases_N"/>
    <property type="match status" value="1"/>
</dbReference>
<evidence type="ECO:0000256" key="2">
    <source>
        <dbReference type="ARBA" id="ARBA00022741"/>
    </source>
</evidence>
<dbReference type="Proteomes" id="UP000177821">
    <property type="component" value="Unassembled WGS sequence"/>
</dbReference>
<evidence type="ECO:0000259" key="6">
    <source>
        <dbReference type="Pfam" id="PF00288"/>
    </source>
</evidence>
<evidence type="ECO:0008006" key="10">
    <source>
        <dbReference type="Google" id="ProtNLM"/>
    </source>
</evidence>
<dbReference type="GO" id="GO:0042352">
    <property type="term" value="P:GDP-L-fucose salvage"/>
    <property type="evidence" value="ECO:0007669"/>
    <property type="project" value="TreeGrafter"/>
</dbReference>
<dbReference type="GO" id="GO:0050201">
    <property type="term" value="F:fucokinase activity"/>
    <property type="evidence" value="ECO:0007669"/>
    <property type="project" value="TreeGrafter"/>
</dbReference>
<organism evidence="8 9">
    <name type="scientific">Candidatus Woykebacteria bacterium RIFCSPHIGHO2_02_FULL_43_16b</name>
    <dbReference type="NCBI Taxonomy" id="1802601"/>
    <lineage>
        <taxon>Bacteria</taxon>
        <taxon>Candidatus Woykeibacteriota</taxon>
    </lineage>
</organism>
<dbReference type="PANTHER" id="PTHR32463:SF0">
    <property type="entry name" value="L-FUCOSE KINASE"/>
    <property type="match status" value="1"/>
</dbReference>
<dbReference type="Gene3D" id="3.30.230.120">
    <property type="match status" value="1"/>
</dbReference>
<dbReference type="InterPro" id="IPR006204">
    <property type="entry name" value="GHMP_kinase_N_dom"/>
</dbReference>
<evidence type="ECO:0000256" key="1">
    <source>
        <dbReference type="ARBA" id="ARBA00022679"/>
    </source>
</evidence>
<dbReference type="PROSITE" id="PS00627">
    <property type="entry name" value="GHMP_KINASES_ATP"/>
    <property type="match status" value="1"/>
</dbReference>
<evidence type="ECO:0000313" key="9">
    <source>
        <dbReference type="Proteomes" id="UP000177821"/>
    </source>
</evidence>
<keyword evidence="4" id="KW-0067">ATP-binding</keyword>
<name>A0A1G1WQX2_9BACT</name>
<evidence type="ECO:0000256" key="4">
    <source>
        <dbReference type="ARBA" id="ARBA00022840"/>
    </source>
</evidence>
<evidence type="ECO:0000259" key="7">
    <source>
        <dbReference type="Pfam" id="PF08544"/>
    </source>
</evidence>
<dbReference type="AlphaFoldDB" id="A0A1G1WQX2"/>
<comment type="caution">
    <text evidence="8">The sequence shown here is derived from an EMBL/GenBank/DDBJ whole genome shotgun (WGS) entry which is preliminary data.</text>
</comment>
<dbReference type="InterPro" id="IPR006203">
    <property type="entry name" value="GHMP_knse_ATP-bd_CS"/>
</dbReference>
<dbReference type="EMBL" id="MHCX01000007">
    <property type="protein sequence ID" value="OGY30142.1"/>
    <property type="molecule type" value="Genomic_DNA"/>
</dbReference>